<sequence length="300" mass="33218">MPLEQVKHWVDEAEMRVQALLQRRSAVARRVDSGGAEVGAPHSVAGPNVVVPDVRDIPLGVSTGLVDEKVIGPCVFNHQLVDPLSVTFQASSNRAEFEACVLKIGSWVAVSPGDAAAPFPRSNLAWTPPPSGWLKANCDVAIEPGTSNVVIAVLFRDCKGHLIEGDFQKVEKREWRRPSSAKDDDQTPISFSFDGLFARNTRRRHDLQDINDDDDQLGGGRHSFEYVEGDGRDEWKIRSSIGLDLTLDNEEEEDEFHKVAEGREIHSGCWCNATSDRMLALLLILLLEGKVFRFTSTLFS</sequence>
<reference evidence="1 2" key="1">
    <citation type="journal article" date="2022" name="Plant J.">
        <title>Chromosome-level genome of Camellia lanceoleosa provides a valuable resource for understanding genome evolution and self-incompatibility.</title>
        <authorList>
            <person name="Gong W."/>
            <person name="Xiao S."/>
            <person name="Wang L."/>
            <person name="Liao Z."/>
            <person name="Chang Y."/>
            <person name="Mo W."/>
            <person name="Hu G."/>
            <person name="Li W."/>
            <person name="Zhao G."/>
            <person name="Zhu H."/>
            <person name="Hu X."/>
            <person name="Ji K."/>
            <person name="Xiang X."/>
            <person name="Song Q."/>
            <person name="Yuan D."/>
            <person name="Jin S."/>
            <person name="Zhang L."/>
        </authorList>
    </citation>
    <scope>NUCLEOTIDE SEQUENCE [LARGE SCALE GENOMIC DNA]</scope>
    <source>
        <strain evidence="1">SQ_2022a</strain>
    </source>
</reference>
<name>A0ACC0GYR0_9ERIC</name>
<evidence type="ECO:0000313" key="1">
    <source>
        <dbReference type="EMBL" id="KAI8006149.1"/>
    </source>
</evidence>
<evidence type="ECO:0000313" key="2">
    <source>
        <dbReference type="Proteomes" id="UP001060215"/>
    </source>
</evidence>
<organism evidence="1 2">
    <name type="scientific">Camellia lanceoleosa</name>
    <dbReference type="NCBI Taxonomy" id="1840588"/>
    <lineage>
        <taxon>Eukaryota</taxon>
        <taxon>Viridiplantae</taxon>
        <taxon>Streptophyta</taxon>
        <taxon>Embryophyta</taxon>
        <taxon>Tracheophyta</taxon>
        <taxon>Spermatophyta</taxon>
        <taxon>Magnoliopsida</taxon>
        <taxon>eudicotyledons</taxon>
        <taxon>Gunneridae</taxon>
        <taxon>Pentapetalae</taxon>
        <taxon>asterids</taxon>
        <taxon>Ericales</taxon>
        <taxon>Theaceae</taxon>
        <taxon>Camellia</taxon>
    </lineage>
</organism>
<gene>
    <name evidence="1" type="ORF">LOK49_LG07G03245</name>
</gene>
<proteinExistence type="predicted"/>
<comment type="caution">
    <text evidence="1">The sequence shown here is derived from an EMBL/GenBank/DDBJ whole genome shotgun (WGS) entry which is preliminary data.</text>
</comment>
<protein>
    <submittedName>
        <fullName evidence="1">Uncharacterized protein</fullName>
    </submittedName>
</protein>
<dbReference type="EMBL" id="CM045764">
    <property type="protein sequence ID" value="KAI8006149.1"/>
    <property type="molecule type" value="Genomic_DNA"/>
</dbReference>
<dbReference type="Proteomes" id="UP001060215">
    <property type="component" value="Chromosome 7"/>
</dbReference>
<accession>A0ACC0GYR0</accession>
<keyword evidence="2" id="KW-1185">Reference proteome</keyword>